<reference evidence="2 3" key="1">
    <citation type="submission" date="2020-08" db="EMBL/GenBank/DDBJ databases">
        <title>Genomic Encyclopedia of Type Strains, Phase IV (KMG-IV): sequencing the most valuable type-strain genomes for metagenomic binning, comparative biology and taxonomic classification.</title>
        <authorList>
            <person name="Goeker M."/>
        </authorList>
    </citation>
    <scope>NUCLEOTIDE SEQUENCE [LARGE SCALE GENOMIC DNA]</scope>
    <source>
        <strain evidence="2 3">DSM 5391</strain>
    </source>
</reference>
<gene>
    <name evidence="2" type="ORF">HNR53_003672</name>
</gene>
<comment type="caution">
    <text evidence="2">The sequence shown here is derived from an EMBL/GenBank/DDBJ whole genome shotgun (WGS) entry which is preliminary data.</text>
</comment>
<protein>
    <submittedName>
        <fullName evidence="2">Uncharacterized protein</fullName>
    </submittedName>
</protein>
<dbReference type="Proteomes" id="UP000531594">
    <property type="component" value="Unassembled WGS sequence"/>
</dbReference>
<feature type="transmembrane region" description="Helical" evidence="1">
    <location>
        <begin position="6"/>
        <end position="29"/>
    </location>
</feature>
<keyword evidence="1" id="KW-0472">Membrane</keyword>
<dbReference type="AlphaFoldDB" id="A0A7X0HWP5"/>
<dbReference type="EMBL" id="JACHGK010000015">
    <property type="protein sequence ID" value="MBB6447005.1"/>
    <property type="molecule type" value="Genomic_DNA"/>
</dbReference>
<evidence type="ECO:0000313" key="3">
    <source>
        <dbReference type="Proteomes" id="UP000531594"/>
    </source>
</evidence>
<evidence type="ECO:0000313" key="2">
    <source>
        <dbReference type="EMBL" id="MBB6447005.1"/>
    </source>
</evidence>
<accession>A0A7X0HWP5</accession>
<keyword evidence="1" id="KW-0812">Transmembrane</keyword>
<sequence>MKILKTFAVIGGTVLVLLGIGYVYLYFAMSDVTFIDRMKGTYDPIPEREEETREQAQEYLNTVFTGGHYTIYDIAFESNDTDTLYSYAGMVRDEVNNVEFLVFHNNQTGKMEDNYVAMKWTKDLGNDLRPFITEQFGEAADLYVYFDERQINAYNIDPNQPGSYKDYKFKPQIYVPIERKKKAEDEKAYPKLLIFVKKECGLKHAFVNVQYYVNQEPMMEDDWVEEF</sequence>
<organism evidence="2 3">
    <name type="scientific">Bacillus benzoevorans</name>
    <dbReference type="NCBI Taxonomy" id="1456"/>
    <lineage>
        <taxon>Bacteria</taxon>
        <taxon>Bacillati</taxon>
        <taxon>Bacillota</taxon>
        <taxon>Bacilli</taxon>
        <taxon>Bacillales</taxon>
        <taxon>Bacillaceae</taxon>
        <taxon>Bacillus</taxon>
    </lineage>
</organism>
<dbReference type="RefSeq" id="WP_184528525.1">
    <property type="nucleotide sequence ID" value="NZ_JACHGK010000015.1"/>
</dbReference>
<keyword evidence="1" id="KW-1133">Transmembrane helix</keyword>
<keyword evidence="3" id="KW-1185">Reference proteome</keyword>
<proteinExistence type="predicted"/>
<name>A0A7X0HWP5_9BACI</name>
<evidence type="ECO:0000256" key="1">
    <source>
        <dbReference type="SAM" id="Phobius"/>
    </source>
</evidence>